<dbReference type="SUPFAM" id="SSF52540">
    <property type="entry name" value="P-loop containing nucleoside triphosphate hydrolases"/>
    <property type="match status" value="1"/>
</dbReference>
<dbReference type="InterPro" id="IPR056955">
    <property type="entry name" value="ORC-CDC6-like"/>
</dbReference>
<organism evidence="1 2">
    <name type="scientific">Hymenobacter armeniacus</name>
    <dbReference type="NCBI Taxonomy" id="2771358"/>
    <lineage>
        <taxon>Bacteria</taxon>
        <taxon>Pseudomonadati</taxon>
        <taxon>Bacteroidota</taxon>
        <taxon>Cytophagia</taxon>
        <taxon>Cytophagales</taxon>
        <taxon>Hymenobacteraceae</taxon>
        <taxon>Hymenobacter</taxon>
    </lineage>
</organism>
<gene>
    <name evidence="1" type="ORF">IC234_18735</name>
</gene>
<dbReference type="EMBL" id="JACXAC010000006">
    <property type="protein sequence ID" value="MBD2724171.1"/>
    <property type="molecule type" value="Genomic_DNA"/>
</dbReference>
<evidence type="ECO:0000313" key="2">
    <source>
        <dbReference type="Proteomes" id="UP000606003"/>
    </source>
</evidence>
<dbReference type="Gene3D" id="3.40.50.300">
    <property type="entry name" value="P-loop containing nucleotide triphosphate hydrolases"/>
    <property type="match status" value="1"/>
</dbReference>
<dbReference type="RefSeq" id="WP_190927668.1">
    <property type="nucleotide sequence ID" value="NZ_JACXAC010000006.1"/>
</dbReference>
<sequence length="529" mass="59652">MATLLNTAFMRLNKRAETSERAQLVATFVDVGPLFTLLSNPNHQVIYGRRGTGKTHALLYLSDIKETKGDIPVYIDMRTIGSSGGIYSDASIPTHERATRLLQDVLISFHNSLRDYFSNNLRSYDPAIALTLVDELSSAITEVAVVGNTTIETNTSNSRERTNSAGATLGVKDGKLEFALEGKKGASSSDKQERKISESGVTQHRVHFGRISNALRELIGILGKKRIWLLLDEWSSVPIELQPFLADLLRRSIFPLAGFVVKIAAIEQRSHFIARLHHNDYLGFELGADISADLNLDDFMVFENNTQAARTFFKELFYKHYLEIEDLDKSTGPKSSDEFIQQAFTQSNVFDEFIRSAEGVPRDAINIIGLAAQRALNDLISMNHVRQAALKWYQQDKESLVRSNDDAHDLLHWVINEVIKERKARAFLLGTNTRHDLIDYLFDARIIHILKRNVSAHDQPGSRFDVYKLDYGCYVDLINTTRAPQGLLPSEDDEGSVGFIDVPPDDYRSIRRAILNLTAYEKEKKHTHS</sequence>
<protein>
    <recommendedName>
        <fullName evidence="3">ATP-binding protein</fullName>
    </recommendedName>
</protein>
<reference evidence="1 2" key="1">
    <citation type="submission" date="2020-09" db="EMBL/GenBank/DDBJ databases">
        <authorList>
            <person name="Kim M.K."/>
        </authorList>
    </citation>
    <scope>NUCLEOTIDE SEQUENCE [LARGE SCALE GENOMIC DNA]</scope>
    <source>
        <strain evidence="1 2">BT189</strain>
    </source>
</reference>
<comment type="caution">
    <text evidence="1">The sequence shown here is derived from an EMBL/GenBank/DDBJ whole genome shotgun (WGS) entry which is preliminary data.</text>
</comment>
<dbReference type="Pfam" id="PF24389">
    <property type="entry name" value="ORC-CDC6-like"/>
    <property type="match status" value="1"/>
</dbReference>
<dbReference type="InterPro" id="IPR027417">
    <property type="entry name" value="P-loop_NTPase"/>
</dbReference>
<dbReference type="Proteomes" id="UP000606003">
    <property type="component" value="Unassembled WGS sequence"/>
</dbReference>
<name>A0ABR8JZ62_9BACT</name>
<evidence type="ECO:0000313" key="1">
    <source>
        <dbReference type="EMBL" id="MBD2724171.1"/>
    </source>
</evidence>
<proteinExistence type="predicted"/>
<accession>A0ABR8JZ62</accession>
<evidence type="ECO:0008006" key="3">
    <source>
        <dbReference type="Google" id="ProtNLM"/>
    </source>
</evidence>
<keyword evidence="2" id="KW-1185">Reference proteome</keyword>